<evidence type="ECO:0000313" key="7">
    <source>
        <dbReference type="EMBL" id="OGI86008.1"/>
    </source>
</evidence>
<dbReference type="EMBL" id="MFUY01000017">
    <property type="protein sequence ID" value="OGI86008.1"/>
    <property type="molecule type" value="Genomic_DNA"/>
</dbReference>
<evidence type="ECO:0000256" key="2">
    <source>
        <dbReference type="ARBA" id="ARBA00022827"/>
    </source>
</evidence>
<dbReference type="AlphaFoldDB" id="A0A1F6WVW8"/>
<dbReference type="Proteomes" id="UP000176187">
    <property type="component" value="Unassembled WGS sequence"/>
</dbReference>
<feature type="domain" description="FAD/NAD(P)-binding" evidence="6">
    <location>
        <begin position="3"/>
        <end position="302"/>
    </location>
</feature>
<dbReference type="PROSITE" id="PS00573">
    <property type="entry name" value="PYRIDINE_REDOX_2"/>
    <property type="match status" value="1"/>
</dbReference>
<gene>
    <name evidence="7" type="ORF">A3A05_02770</name>
</gene>
<evidence type="ECO:0000256" key="1">
    <source>
        <dbReference type="ARBA" id="ARBA00022630"/>
    </source>
</evidence>
<dbReference type="Gene3D" id="3.50.50.60">
    <property type="entry name" value="FAD/NAD(P)-binding domain"/>
    <property type="match status" value="2"/>
</dbReference>
<dbReference type="SUPFAM" id="SSF51905">
    <property type="entry name" value="FAD/NAD(P)-binding domain"/>
    <property type="match status" value="1"/>
</dbReference>
<protein>
    <recommendedName>
        <fullName evidence="6">FAD/NAD(P)-binding domain-containing protein</fullName>
    </recommendedName>
</protein>
<dbReference type="GO" id="GO:0016668">
    <property type="term" value="F:oxidoreductase activity, acting on a sulfur group of donors, NAD(P) as acceptor"/>
    <property type="evidence" value="ECO:0007669"/>
    <property type="project" value="UniProtKB-ARBA"/>
</dbReference>
<dbReference type="InterPro" id="IPR023753">
    <property type="entry name" value="FAD/NAD-binding_dom"/>
</dbReference>
<keyword evidence="1" id="KW-0285">Flavoprotein</keyword>
<dbReference type="InterPro" id="IPR036188">
    <property type="entry name" value="FAD/NAD-bd_sf"/>
</dbReference>
<keyword evidence="4" id="KW-1015">Disulfide bond</keyword>
<evidence type="ECO:0000259" key="6">
    <source>
        <dbReference type="Pfam" id="PF07992"/>
    </source>
</evidence>
<accession>A0A1F6WVW8</accession>
<proteinExistence type="predicted"/>
<dbReference type="STRING" id="1801774.A3A05_02770"/>
<keyword evidence="5" id="KW-0676">Redox-active center</keyword>
<dbReference type="PANTHER" id="PTHR48105">
    <property type="entry name" value="THIOREDOXIN REDUCTASE 1-RELATED-RELATED"/>
    <property type="match status" value="1"/>
</dbReference>
<reference evidence="7 8" key="1">
    <citation type="journal article" date="2016" name="Nat. Commun.">
        <title>Thousands of microbial genomes shed light on interconnected biogeochemical processes in an aquifer system.</title>
        <authorList>
            <person name="Anantharaman K."/>
            <person name="Brown C.T."/>
            <person name="Hug L.A."/>
            <person name="Sharon I."/>
            <person name="Castelle C.J."/>
            <person name="Probst A.J."/>
            <person name="Thomas B.C."/>
            <person name="Singh A."/>
            <person name="Wilkins M.J."/>
            <person name="Karaoz U."/>
            <person name="Brodie E.L."/>
            <person name="Williams K.H."/>
            <person name="Hubbard S.S."/>
            <person name="Banfield J.F."/>
        </authorList>
    </citation>
    <scope>NUCLEOTIDE SEQUENCE [LARGE SCALE GENOMIC DNA]</scope>
</reference>
<comment type="caution">
    <text evidence="7">The sequence shown here is derived from an EMBL/GenBank/DDBJ whole genome shotgun (WGS) entry which is preliminary data.</text>
</comment>
<keyword evidence="3" id="KW-0560">Oxidoreductase</keyword>
<dbReference type="Pfam" id="PF07992">
    <property type="entry name" value="Pyr_redox_2"/>
    <property type="match status" value="1"/>
</dbReference>
<keyword evidence="2" id="KW-0274">FAD</keyword>
<evidence type="ECO:0000313" key="8">
    <source>
        <dbReference type="Proteomes" id="UP000176187"/>
    </source>
</evidence>
<evidence type="ECO:0000256" key="4">
    <source>
        <dbReference type="ARBA" id="ARBA00023157"/>
    </source>
</evidence>
<dbReference type="InterPro" id="IPR050097">
    <property type="entry name" value="Ferredoxin-NADP_redctase_2"/>
</dbReference>
<evidence type="ECO:0000256" key="3">
    <source>
        <dbReference type="ARBA" id="ARBA00023002"/>
    </source>
</evidence>
<organism evidence="7 8">
    <name type="scientific">Candidatus Nomurabacteria bacterium RIFCSPLOWO2_01_FULL_41_12</name>
    <dbReference type="NCBI Taxonomy" id="1801774"/>
    <lineage>
        <taxon>Bacteria</taxon>
        <taxon>Candidatus Nomuraibacteriota</taxon>
    </lineage>
</organism>
<evidence type="ECO:0000256" key="5">
    <source>
        <dbReference type="ARBA" id="ARBA00023284"/>
    </source>
</evidence>
<dbReference type="PRINTS" id="PR00368">
    <property type="entry name" value="FADPNR"/>
</dbReference>
<sequence>MTYDLIIIGGGPAGAAAAVYAARKRLKTLLIVAEWGGQSIVSEQVYNWIGTVSLSGPELAEGFKKHVLANAGESLEVKEGEKVNAIAKMGENFSVKTDKGDGKSEEFLTKTILITSGSGRRKLEAKNADRLEHKGLTYCASCDGPLFADMDVAVIGGGNAGFETAAQLLAYCKSVTLLNRSDTFRADEITVEKVLKNPKMKAIKNVDILEVRGDKFVEGLVYKPARNASHSDAGGDAKTGETKELKVSGIFVEVGQIPNTDFVKDLLPLDKIGRIKIDPKTQKTEVPGIWAAGDCTDVLYHQNNIAAGDAVRALEDIYLAIHTK</sequence>
<dbReference type="InterPro" id="IPR008255">
    <property type="entry name" value="Pyr_nucl-diS_OxRdtase_2_AS"/>
</dbReference>
<name>A0A1F6WVW8_9BACT</name>
<dbReference type="PRINTS" id="PR00469">
    <property type="entry name" value="PNDRDTASEII"/>
</dbReference>